<feature type="domain" description="ZAD" evidence="2">
    <location>
        <begin position="8"/>
        <end position="82"/>
    </location>
</feature>
<sequence>METFELERMCRLCGKQLHNTMAIHIFKNKGNYEKKIRTVLPIMIHEMDCLPKYLCYDCGDKLQELYEFYFQTLKFDIHMKNQLSWMQNEPDVKSDIIPTVYFADLRSIKIHSELENLEKFYASKDNTNFDLINSSNADSVKKTHDNIDNDELNRLPMFAAYDINQDKHKKENNQLPFNVTTPLFRINNDLPSNYTVETLNSKNNFINTMKRENEISCKKFLHNDGIINTTTNATSNIITDDDNNRNDSYNCHVALAKVLIKSETKENDEFIRKLRPRRKIINGKPATQIKKKMNNNKSSSVSRNNKSIKLMSDSKLSKKVEIKVEKLECEALARSVEAAAINTSRNESRKIDDNYSSNMQYTMKKPKLEIADNIMGKIKPLRTQNYLKDMVSYRSKIELHMKDPTVKLTKINVAQLKKPGKTRKIRNKISKITKAR</sequence>
<reference evidence="3" key="1">
    <citation type="journal article" date="2023" name="bioRxiv">
        <title>Scaffold-level genome assemblies of two parasitoid biocontrol wasps reveal the parthenogenesis mechanism and an associated novel virus.</title>
        <authorList>
            <person name="Inwood S."/>
            <person name="Skelly J."/>
            <person name="Guhlin J."/>
            <person name="Harrop T."/>
            <person name="Goldson S."/>
            <person name="Dearden P."/>
        </authorList>
    </citation>
    <scope>NUCLEOTIDE SEQUENCE</scope>
    <source>
        <strain evidence="3">Irish</strain>
        <tissue evidence="3">Whole body</tissue>
    </source>
</reference>
<dbReference type="SUPFAM" id="SSF57716">
    <property type="entry name" value="Glucocorticoid receptor-like (DNA-binding domain)"/>
    <property type="match status" value="1"/>
</dbReference>
<feature type="binding site" evidence="1">
    <location>
        <position position="10"/>
    </location>
    <ligand>
        <name>Zn(2+)</name>
        <dbReference type="ChEBI" id="CHEBI:29105"/>
    </ligand>
</feature>
<feature type="binding site" evidence="1">
    <location>
        <position position="13"/>
    </location>
    <ligand>
        <name>Zn(2+)</name>
        <dbReference type="ChEBI" id="CHEBI:29105"/>
    </ligand>
</feature>
<comment type="caution">
    <text evidence="3">The sequence shown here is derived from an EMBL/GenBank/DDBJ whole genome shotgun (WGS) entry which is preliminary data.</text>
</comment>
<keyword evidence="1" id="KW-0479">Metal-binding</keyword>
<protein>
    <recommendedName>
        <fullName evidence="2">ZAD domain-containing protein</fullName>
    </recommendedName>
</protein>
<dbReference type="Proteomes" id="UP001168990">
    <property type="component" value="Unassembled WGS sequence"/>
</dbReference>
<feature type="binding site" evidence="1">
    <location>
        <position position="58"/>
    </location>
    <ligand>
        <name>Zn(2+)</name>
        <dbReference type="ChEBI" id="CHEBI:29105"/>
    </ligand>
</feature>
<dbReference type="PROSITE" id="PS51915">
    <property type="entry name" value="ZAD"/>
    <property type="match status" value="1"/>
</dbReference>
<dbReference type="Gene3D" id="3.40.1800.20">
    <property type="match status" value="1"/>
</dbReference>
<accession>A0AA39FAY6</accession>
<evidence type="ECO:0000259" key="2">
    <source>
        <dbReference type="PROSITE" id="PS51915"/>
    </source>
</evidence>
<feature type="binding site" evidence="1">
    <location>
        <position position="55"/>
    </location>
    <ligand>
        <name>Zn(2+)</name>
        <dbReference type="ChEBI" id="CHEBI:29105"/>
    </ligand>
</feature>
<reference evidence="3" key="2">
    <citation type="submission" date="2023-03" db="EMBL/GenBank/DDBJ databases">
        <authorList>
            <person name="Inwood S.N."/>
            <person name="Skelly J.G."/>
            <person name="Guhlin J."/>
            <person name="Harrop T.W.R."/>
            <person name="Goldson S.G."/>
            <person name="Dearden P.K."/>
        </authorList>
    </citation>
    <scope>NUCLEOTIDE SEQUENCE</scope>
    <source>
        <strain evidence="3">Irish</strain>
        <tissue evidence="3">Whole body</tissue>
    </source>
</reference>
<keyword evidence="4" id="KW-1185">Reference proteome</keyword>
<name>A0AA39FAY6_9HYME</name>
<dbReference type="GO" id="GO:0008270">
    <property type="term" value="F:zinc ion binding"/>
    <property type="evidence" value="ECO:0007669"/>
    <property type="project" value="UniProtKB-UniRule"/>
</dbReference>
<dbReference type="EMBL" id="JAQQBS010001422">
    <property type="protein sequence ID" value="KAK0166066.1"/>
    <property type="molecule type" value="Genomic_DNA"/>
</dbReference>
<dbReference type="GO" id="GO:0005634">
    <property type="term" value="C:nucleus"/>
    <property type="evidence" value="ECO:0007669"/>
    <property type="project" value="InterPro"/>
</dbReference>
<keyword evidence="1" id="KW-0863">Zinc-finger</keyword>
<evidence type="ECO:0000313" key="4">
    <source>
        <dbReference type="Proteomes" id="UP001168990"/>
    </source>
</evidence>
<evidence type="ECO:0000256" key="1">
    <source>
        <dbReference type="PROSITE-ProRule" id="PRU01263"/>
    </source>
</evidence>
<organism evidence="3 4">
    <name type="scientific">Microctonus aethiopoides</name>
    <dbReference type="NCBI Taxonomy" id="144406"/>
    <lineage>
        <taxon>Eukaryota</taxon>
        <taxon>Metazoa</taxon>
        <taxon>Ecdysozoa</taxon>
        <taxon>Arthropoda</taxon>
        <taxon>Hexapoda</taxon>
        <taxon>Insecta</taxon>
        <taxon>Pterygota</taxon>
        <taxon>Neoptera</taxon>
        <taxon>Endopterygota</taxon>
        <taxon>Hymenoptera</taxon>
        <taxon>Apocrita</taxon>
        <taxon>Ichneumonoidea</taxon>
        <taxon>Braconidae</taxon>
        <taxon>Euphorinae</taxon>
        <taxon>Microctonus</taxon>
    </lineage>
</organism>
<dbReference type="InterPro" id="IPR012934">
    <property type="entry name" value="Znf_AD"/>
</dbReference>
<evidence type="ECO:0000313" key="3">
    <source>
        <dbReference type="EMBL" id="KAK0166066.1"/>
    </source>
</evidence>
<dbReference type="Pfam" id="PF07776">
    <property type="entry name" value="zf-AD"/>
    <property type="match status" value="1"/>
</dbReference>
<keyword evidence="1" id="KW-0862">Zinc</keyword>
<dbReference type="AlphaFoldDB" id="A0AA39FAY6"/>
<proteinExistence type="predicted"/>
<gene>
    <name evidence="3" type="ORF">PV328_004517</name>
</gene>